<evidence type="ECO:0000256" key="1">
    <source>
        <dbReference type="SAM" id="MobiDB-lite"/>
    </source>
</evidence>
<organism evidence="3 4">
    <name type="scientific">Arachnia propionica</name>
    <dbReference type="NCBI Taxonomy" id="1750"/>
    <lineage>
        <taxon>Bacteria</taxon>
        <taxon>Bacillati</taxon>
        <taxon>Actinomycetota</taxon>
        <taxon>Actinomycetes</taxon>
        <taxon>Propionibacteriales</taxon>
        <taxon>Propionibacteriaceae</taxon>
        <taxon>Arachnia</taxon>
    </lineage>
</organism>
<evidence type="ECO:0000313" key="4">
    <source>
        <dbReference type="Proteomes" id="UP000280819"/>
    </source>
</evidence>
<name>A0A3P1T742_9ACTN</name>
<comment type="caution">
    <text evidence="3">The sequence shown here is derived from an EMBL/GenBank/DDBJ whole genome shotgun (WGS) entry which is preliminary data.</text>
</comment>
<dbReference type="PROSITE" id="PS51318">
    <property type="entry name" value="TAT"/>
    <property type="match status" value="1"/>
</dbReference>
<accession>A0A3P1T742</accession>
<protein>
    <submittedName>
        <fullName evidence="3">Uncharacterized protein</fullName>
    </submittedName>
</protein>
<dbReference type="InterPro" id="IPR006311">
    <property type="entry name" value="TAT_signal"/>
</dbReference>
<feature type="compositionally biased region" description="Pro residues" evidence="1">
    <location>
        <begin position="36"/>
        <end position="46"/>
    </location>
</feature>
<keyword evidence="2" id="KW-0732">Signal</keyword>
<dbReference type="RefSeq" id="WP_124844452.1">
    <property type="nucleotide sequence ID" value="NZ_RQZG01000007.1"/>
</dbReference>
<dbReference type="Proteomes" id="UP000280819">
    <property type="component" value="Unassembled WGS sequence"/>
</dbReference>
<gene>
    <name evidence="3" type="ORF">EII34_07340</name>
</gene>
<feature type="region of interest" description="Disordered" evidence="1">
    <location>
        <begin position="23"/>
        <end position="51"/>
    </location>
</feature>
<feature type="chain" id="PRO_5018270788" evidence="2">
    <location>
        <begin position="28"/>
        <end position="289"/>
    </location>
</feature>
<feature type="signal peptide" evidence="2">
    <location>
        <begin position="1"/>
        <end position="27"/>
    </location>
</feature>
<evidence type="ECO:0000256" key="2">
    <source>
        <dbReference type="SAM" id="SignalP"/>
    </source>
</evidence>
<evidence type="ECO:0000313" key="3">
    <source>
        <dbReference type="EMBL" id="RRD05150.1"/>
    </source>
</evidence>
<dbReference type="AlphaFoldDB" id="A0A3P1T742"/>
<sequence>MKSRRFVLTAAVGLALAPMLPASVAEARRRRRPKPTPKPQPTPTPTPSAASYPVDGGLRLHFVPAADAASYHRELNTWLRVFKLREQQYQAQVNALKYRQYYESAEPFQAAIDRHHAPRNIALLRYLLAVLAAEGNAEARSLDLVQVGVDAAVTRRAQPLIQAGLADARAKAGTYSDEREQRARQVRLTLFTDADRYVAEWLQASRAGTPHTDHAPYVPFFLGGDYESAVYAALRPDAEDKPVKYYWEGNGTDPVDVAKAIELSKQNKAYFDGLASLDDNPLAGTTYAA</sequence>
<proteinExistence type="predicted"/>
<dbReference type="EMBL" id="RQZG01000007">
    <property type="protein sequence ID" value="RRD05150.1"/>
    <property type="molecule type" value="Genomic_DNA"/>
</dbReference>
<dbReference type="OrthoDB" id="4427622at2"/>
<reference evidence="3 4" key="1">
    <citation type="submission" date="2018-11" db="EMBL/GenBank/DDBJ databases">
        <title>Genomes From Bacteria Associated with the Canine Oral Cavity: a Test Case for Automated Genome-Based Taxonomic Assignment.</title>
        <authorList>
            <person name="Coil D.A."/>
            <person name="Jospin G."/>
            <person name="Darling A.E."/>
            <person name="Wallis C."/>
            <person name="Davis I.J."/>
            <person name="Harris S."/>
            <person name="Eisen J.A."/>
            <person name="Holcombe L.J."/>
            <person name="O'Flynn C."/>
        </authorList>
    </citation>
    <scope>NUCLEOTIDE SEQUENCE [LARGE SCALE GENOMIC DNA]</scope>
    <source>
        <strain evidence="3 4">OH887_COT-365</strain>
    </source>
</reference>